<reference evidence="1" key="3">
    <citation type="submission" date="2025-08" db="UniProtKB">
        <authorList>
            <consortium name="Ensembl"/>
        </authorList>
    </citation>
    <scope>IDENTIFICATION</scope>
</reference>
<reference evidence="1" key="4">
    <citation type="submission" date="2025-09" db="UniProtKB">
        <authorList>
            <consortium name="Ensembl"/>
        </authorList>
    </citation>
    <scope>IDENTIFICATION</scope>
</reference>
<evidence type="ECO:0008006" key="3">
    <source>
        <dbReference type="Google" id="ProtNLM"/>
    </source>
</evidence>
<dbReference type="Bgee" id="ENSELUG00000031725">
    <property type="expression patterns" value="Expressed in brain and 4 other cell types or tissues"/>
</dbReference>
<evidence type="ECO:0000313" key="2">
    <source>
        <dbReference type="Proteomes" id="UP000265140"/>
    </source>
</evidence>
<dbReference type="Gene3D" id="1.10.4020.10">
    <property type="entry name" value="DNA breaking-rejoining enzymes"/>
    <property type="match status" value="1"/>
</dbReference>
<dbReference type="AlphaFoldDB" id="A0A6Q2YMH5"/>
<dbReference type="SUPFAM" id="SSF47353">
    <property type="entry name" value="Retrovirus capsid dimerization domain-like"/>
    <property type="match status" value="1"/>
</dbReference>
<dbReference type="GeneTree" id="ENSGT01120000274320"/>
<organism evidence="1 2">
    <name type="scientific">Esox lucius</name>
    <name type="common">Northern pike</name>
    <dbReference type="NCBI Taxonomy" id="8010"/>
    <lineage>
        <taxon>Eukaryota</taxon>
        <taxon>Metazoa</taxon>
        <taxon>Chordata</taxon>
        <taxon>Craniata</taxon>
        <taxon>Vertebrata</taxon>
        <taxon>Euteleostomi</taxon>
        <taxon>Actinopterygii</taxon>
        <taxon>Neopterygii</taxon>
        <taxon>Teleostei</taxon>
        <taxon>Protacanthopterygii</taxon>
        <taxon>Esociformes</taxon>
        <taxon>Esocidae</taxon>
        <taxon>Esox</taxon>
    </lineage>
</organism>
<reference evidence="1" key="2">
    <citation type="submission" date="2020-02" db="EMBL/GenBank/DDBJ databases">
        <title>Esox lucius (northern pike) genome, fEsoLuc1, primary haplotype.</title>
        <authorList>
            <person name="Myers G."/>
            <person name="Karagic N."/>
            <person name="Meyer A."/>
            <person name="Pippel M."/>
            <person name="Reichard M."/>
            <person name="Winkler S."/>
            <person name="Tracey A."/>
            <person name="Sims Y."/>
            <person name="Howe K."/>
            <person name="Rhie A."/>
            <person name="Formenti G."/>
            <person name="Durbin R."/>
            <person name="Fedrigo O."/>
            <person name="Jarvis E.D."/>
        </authorList>
    </citation>
    <scope>NUCLEOTIDE SEQUENCE [LARGE SCALE GENOMIC DNA]</scope>
</reference>
<accession>A0A6Q2YMH5</accession>
<name>A0A6Q2YMH5_ESOLU</name>
<proteinExistence type="predicted"/>
<dbReference type="Ensembl" id="ENSELUT00000051610.2">
    <property type="protein sequence ID" value="ENSELUP00000066662.2"/>
    <property type="gene ID" value="ENSELUG00000031725.2"/>
</dbReference>
<sequence>FNLISRAQRFHDWTYDTTVPPRLAKSWLTAKPLTLTPIEKVVIDKFLRALPYEAKRLACQTNPQSADQLVELVEGQQVALEVLRSGQTRKKERKKTEDHARSLWESSRICLCRSSLGGIALCSANYGPVCLGSRK</sequence>
<dbReference type="InParanoid" id="A0A6Q2YMH5"/>
<evidence type="ECO:0000313" key="1">
    <source>
        <dbReference type="Ensembl" id="ENSELUP00000066662.2"/>
    </source>
</evidence>
<dbReference type="OMA" id="ATDYRAM"/>
<dbReference type="InterPro" id="IPR038269">
    <property type="entry name" value="SCAN_sf"/>
</dbReference>
<keyword evidence="2" id="KW-1185">Reference proteome</keyword>
<protein>
    <recommendedName>
        <fullName evidence="3">SCAN box domain-containing protein</fullName>
    </recommendedName>
</protein>
<reference evidence="2" key="1">
    <citation type="journal article" date="2014" name="PLoS ONE">
        <title>The genome and linkage map of the northern pike (Esox lucius): conserved synteny revealed between the salmonid sister group and the Neoteleostei.</title>
        <authorList>
            <person name="Rondeau E.B."/>
            <person name="Minkley D.R."/>
            <person name="Leong J.S."/>
            <person name="Messmer A.M."/>
            <person name="Jantzen J.R."/>
            <person name="von Schalburg K.R."/>
            <person name="Lemon C."/>
            <person name="Bird N.H."/>
            <person name="Koop B.F."/>
        </authorList>
    </citation>
    <scope>NUCLEOTIDE SEQUENCE</scope>
</reference>
<dbReference type="Proteomes" id="UP000265140">
    <property type="component" value="Chromosome 17"/>
</dbReference>